<evidence type="ECO:0000313" key="1">
    <source>
        <dbReference type="EMBL" id="MBR9653370.1"/>
    </source>
</evidence>
<evidence type="ECO:0000313" key="2">
    <source>
        <dbReference type="Proteomes" id="UP001195941"/>
    </source>
</evidence>
<comment type="caution">
    <text evidence="1">The sequence shown here is derived from an EMBL/GenBank/DDBJ whole genome shotgun (WGS) entry which is preliminary data.</text>
</comment>
<dbReference type="Proteomes" id="UP001195941">
    <property type="component" value="Unassembled WGS sequence"/>
</dbReference>
<proteinExistence type="predicted"/>
<organism evidence="1 2">
    <name type="scientific">Thalassovita aquimarina</name>
    <dbReference type="NCBI Taxonomy" id="2785917"/>
    <lineage>
        <taxon>Bacteria</taxon>
        <taxon>Pseudomonadati</taxon>
        <taxon>Pseudomonadota</taxon>
        <taxon>Alphaproteobacteria</taxon>
        <taxon>Rhodobacterales</taxon>
        <taxon>Roseobacteraceae</taxon>
        <taxon>Thalassovita</taxon>
    </lineage>
</organism>
<sequence length="149" mass="16989">MLLVANLEWLRRTEDPTYATDLFAGHLSVAKVLATRKWHRRGGEPLDCSYAIVDLADGAPNVPPSWSNSDNGWKYKFGGDWKEAPEPEPHDNMRRALRFCSQYFDDATNDRLFRALAEPGSWYVRGPVGEILYIYSLPQNIAARIRFGD</sequence>
<reference evidence="1 2" key="1">
    <citation type="journal article" date="2021" name="Arch. Microbiol.">
        <title>Thalassobius aquimarinus sp. nov., isolated from the Sea of Japan seashore.</title>
        <authorList>
            <person name="Kurilenko V.V."/>
            <person name="Romanenko L.A."/>
            <person name="Chernysheva N.Y."/>
            <person name="Velansky P.V."/>
            <person name="Tekutyeva L.A."/>
            <person name="Isaeva M.P."/>
            <person name="Mikhailov V.V."/>
        </authorList>
    </citation>
    <scope>NUCLEOTIDE SEQUENCE [LARGE SCALE GENOMIC DNA]</scope>
    <source>
        <strain evidence="1 2">KMM 8518</strain>
    </source>
</reference>
<dbReference type="EMBL" id="JADMKU010000028">
    <property type="protein sequence ID" value="MBR9653370.1"/>
    <property type="molecule type" value="Genomic_DNA"/>
</dbReference>
<gene>
    <name evidence="1" type="ORF">IT775_19815</name>
</gene>
<protein>
    <submittedName>
        <fullName evidence="1">Uncharacterized protein</fullName>
    </submittedName>
</protein>
<accession>A0ABS5HWJ4</accession>
<keyword evidence="2" id="KW-1185">Reference proteome</keyword>
<name>A0ABS5HWJ4_9RHOB</name>